<dbReference type="AlphaFoldDB" id="A0A7J7MLS7"/>
<organism evidence="1 2">
    <name type="scientific">Kingdonia uniflora</name>
    <dbReference type="NCBI Taxonomy" id="39325"/>
    <lineage>
        <taxon>Eukaryota</taxon>
        <taxon>Viridiplantae</taxon>
        <taxon>Streptophyta</taxon>
        <taxon>Embryophyta</taxon>
        <taxon>Tracheophyta</taxon>
        <taxon>Spermatophyta</taxon>
        <taxon>Magnoliopsida</taxon>
        <taxon>Ranunculales</taxon>
        <taxon>Circaeasteraceae</taxon>
        <taxon>Kingdonia</taxon>
    </lineage>
</organism>
<keyword evidence="2" id="KW-1185">Reference proteome</keyword>
<dbReference type="EMBL" id="JACGCM010001403">
    <property type="protein sequence ID" value="KAF6155764.1"/>
    <property type="molecule type" value="Genomic_DNA"/>
</dbReference>
<name>A0A7J7MLS7_9MAGN</name>
<evidence type="ECO:0000313" key="2">
    <source>
        <dbReference type="Proteomes" id="UP000541444"/>
    </source>
</evidence>
<dbReference type="Proteomes" id="UP000541444">
    <property type="component" value="Unassembled WGS sequence"/>
</dbReference>
<sequence length="122" mass="13944">MIVFPITPLLPRDHKISAVRSRVLSGTQRSGFYDENNYLIDDVDYMTYWHLAHPNPSIGCTLLKRVENIWMVGRDLVRPDVRVSPTSSLATSSQVENYSVDATDEDHDEGWFMDIAGTSRER</sequence>
<comment type="caution">
    <text evidence="1">The sequence shown here is derived from an EMBL/GenBank/DDBJ whole genome shotgun (WGS) entry which is preliminary data.</text>
</comment>
<reference evidence="1 2" key="1">
    <citation type="journal article" date="2020" name="IScience">
        <title>Genome Sequencing of the Endangered Kingdonia uniflora (Circaeasteraceae, Ranunculales) Reveals Potential Mechanisms of Evolutionary Specialization.</title>
        <authorList>
            <person name="Sun Y."/>
            <person name="Deng T."/>
            <person name="Zhang A."/>
            <person name="Moore M.J."/>
            <person name="Landis J.B."/>
            <person name="Lin N."/>
            <person name="Zhang H."/>
            <person name="Zhang X."/>
            <person name="Huang J."/>
            <person name="Zhang X."/>
            <person name="Sun H."/>
            <person name="Wang H."/>
        </authorList>
    </citation>
    <scope>NUCLEOTIDE SEQUENCE [LARGE SCALE GENOMIC DNA]</scope>
    <source>
        <strain evidence="1">TB1705</strain>
        <tissue evidence="1">Leaf</tissue>
    </source>
</reference>
<proteinExistence type="predicted"/>
<gene>
    <name evidence="1" type="ORF">GIB67_007411</name>
</gene>
<evidence type="ECO:0000313" key="1">
    <source>
        <dbReference type="EMBL" id="KAF6155764.1"/>
    </source>
</evidence>
<protein>
    <submittedName>
        <fullName evidence="1">Uncharacterized protein</fullName>
    </submittedName>
</protein>
<accession>A0A7J7MLS7</accession>